<evidence type="ECO:0000259" key="1">
    <source>
        <dbReference type="Pfam" id="PF01872"/>
    </source>
</evidence>
<dbReference type="RefSeq" id="WP_345406902.1">
    <property type="nucleotide sequence ID" value="NZ_BAAAXS010000001.1"/>
</dbReference>
<reference evidence="2 3" key="1">
    <citation type="submission" date="2024-09" db="EMBL/GenBank/DDBJ databases">
        <authorList>
            <person name="Sun Q."/>
            <person name="Mori K."/>
        </authorList>
    </citation>
    <scope>NUCLEOTIDE SEQUENCE [LARGE SCALE GENOMIC DNA]</scope>
    <source>
        <strain evidence="2 3">JCM 3324</strain>
    </source>
</reference>
<dbReference type="SUPFAM" id="SSF53597">
    <property type="entry name" value="Dihydrofolate reductase-like"/>
    <property type="match status" value="1"/>
</dbReference>
<dbReference type="InterPro" id="IPR024072">
    <property type="entry name" value="DHFR-like_dom_sf"/>
</dbReference>
<dbReference type="Pfam" id="PF01872">
    <property type="entry name" value="RibD_C"/>
    <property type="match status" value="1"/>
</dbReference>
<sequence>MGTISVFEAVTLDGVITVLGSGELVRSPHRAGLVDEYVLLIHPIVPASSSRVVP</sequence>
<feature type="domain" description="Bacterial bifunctional deaminase-reductase C-terminal" evidence="1">
    <location>
        <begin position="16"/>
        <end position="45"/>
    </location>
</feature>
<keyword evidence="3" id="KW-1185">Reference proteome</keyword>
<organism evidence="2 3">
    <name type="scientific">Nonomuraea salmonea</name>
    <dbReference type="NCBI Taxonomy" id="46181"/>
    <lineage>
        <taxon>Bacteria</taxon>
        <taxon>Bacillati</taxon>
        <taxon>Actinomycetota</taxon>
        <taxon>Actinomycetes</taxon>
        <taxon>Streptosporangiales</taxon>
        <taxon>Streptosporangiaceae</taxon>
        <taxon>Nonomuraea</taxon>
    </lineage>
</organism>
<dbReference type="Gene3D" id="3.40.430.10">
    <property type="entry name" value="Dihydrofolate Reductase, subunit A"/>
    <property type="match status" value="1"/>
</dbReference>
<name>A0ABV5NGF6_9ACTN</name>
<dbReference type="InterPro" id="IPR002734">
    <property type="entry name" value="RibDG_C"/>
</dbReference>
<accession>A0ABV5NGF6</accession>
<evidence type="ECO:0000313" key="3">
    <source>
        <dbReference type="Proteomes" id="UP001589568"/>
    </source>
</evidence>
<dbReference type="EMBL" id="JBHMCF010000008">
    <property type="protein sequence ID" value="MFB9469341.1"/>
    <property type="molecule type" value="Genomic_DNA"/>
</dbReference>
<gene>
    <name evidence="2" type="ORF">ACFFR3_07470</name>
</gene>
<evidence type="ECO:0000313" key="2">
    <source>
        <dbReference type="EMBL" id="MFB9469341.1"/>
    </source>
</evidence>
<proteinExistence type="predicted"/>
<dbReference type="Proteomes" id="UP001589568">
    <property type="component" value="Unassembled WGS sequence"/>
</dbReference>
<comment type="caution">
    <text evidence="2">The sequence shown here is derived from an EMBL/GenBank/DDBJ whole genome shotgun (WGS) entry which is preliminary data.</text>
</comment>
<protein>
    <submittedName>
        <fullName evidence="2">Dihydrofolate reductase family protein</fullName>
    </submittedName>
</protein>